<dbReference type="PANTHER" id="PTHR24393:SF15">
    <property type="entry name" value="IP01243P-RELATED"/>
    <property type="match status" value="1"/>
</dbReference>
<evidence type="ECO:0000256" key="11">
    <source>
        <dbReference type="SAM" id="MobiDB-lite"/>
    </source>
</evidence>
<evidence type="ECO:0000256" key="10">
    <source>
        <dbReference type="ARBA" id="ARBA00023242"/>
    </source>
</evidence>
<evidence type="ECO:0000256" key="9">
    <source>
        <dbReference type="ARBA" id="ARBA00023163"/>
    </source>
</evidence>
<accession>A0A7R8WUM9</accession>
<dbReference type="OrthoDB" id="6077919at2759"/>
<dbReference type="FunFam" id="3.30.160.60:FF:001485">
    <property type="entry name" value="Krueppel-related zinc finger protein"/>
    <property type="match status" value="1"/>
</dbReference>
<comment type="subcellular location">
    <subcellularLocation>
        <location evidence="1">Nucleus</location>
    </subcellularLocation>
</comment>
<dbReference type="PROSITE" id="PS50157">
    <property type="entry name" value="ZINC_FINGER_C2H2_2"/>
    <property type="match status" value="4"/>
</dbReference>
<proteinExistence type="inferred from homology"/>
<keyword evidence="9" id="KW-0804">Transcription</keyword>
<dbReference type="AlphaFoldDB" id="A0A7R8WUM9"/>
<dbReference type="SUPFAM" id="SSF57667">
    <property type="entry name" value="beta-beta-alpha zinc fingers"/>
    <property type="match status" value="3"/>
</dbReference>
<keyword evidence="5" id="KW-0863">Zinc-finger</keyword>
<evidence type="ECO:0000256" key="5">
    <source>
        <dbReference type="ARBA" id="ARBA00022771"/>
    </source>
</evidence>
<keyword evidence="3" id="KW-0479">Metal-binding</keyword>
<reference evidence="12" key="1">
    <citation type="submission" date="2020-11" db="EMBL/GenBank/DDBJ databases">
        <authorList>
            <person name="Tran Van P."/>
        </authorList>
    </citation>
    <scope>NUCLEOTIDE SEQUENCE</scope>
</reference>
<dbReference type="Gene3D" id="3.30.160.60">
    <property type="entry name" value="Classic Zinc Finger"/>
    <property type="match status" value="4"/>
</dbReference>
<organism evidence="12">
    <name type="scientific">Cyprideis torosa</name>
    <dbReference type="NCBI Taxonomy" id="163714"/>
    <lineage>
        <taxon>Eukaryota</taxon>
        <taxon>Metazoa</taxon>
        <taxon>Ecdysozoa</taxon>
        <taxon>Arthropoda</taxon>
        <taxon>Crustacea</taxon>
        <taxon>Oligostraca</taxon>
        <taxon>Ostracoda</taxon>
        <taxon>Podocopa</taxon>
        <taxon>Podocopida</taxon>
        <taxon>Cytherocopina</taxon>
        <taxon>Cytheroidea</taxon>
        <taxon>Cytherideidae</taxon>
        <taxon>Cyprideis</taxon>
    </lineage>
</organism>
<evidence type="ECO:0000256" key="4">
    <source>
        <dbReference type="ARBA" id="ARBA00022737"/>
    </source>
</evidence>
<keyword evidence="10" id="KW-0539">Nucleus</keyword>
<dbReference type="GO" id="GO:0005634">
    <property type="term" value="C:nucleus"/>
    <property type="evidence" value="ECO:0007669"/>
    <property type="project" value="UniProtKB-SubCell"/>
</dbReference>
<dbReference type="FunFam" id="3.30.160.60:FF:001498">
    <property type="entry name" value="Zinc finger protein 404"/>
    <property type="match status" value="1"/>
</dbReference>
<dbReference type="InterPro" id="IPR036236">
    <property type="entry name" value="Znf_C2H2_sf"/>
</dbReference>
<evidence type="ECO:0000256" key="3">
    <source>
        <dbReference type="ARBA" id="ARBA00022723"/>
    </source>
</evidence>
<dbReference type="InterPro" id="IPR013087">
    <property type="entry name" value="Znf_C2H2_type"/>
</dbReference>
<evidence type="ECO:0000313" key="12">
    <source>
        <dbReference type="EMBL" id="CAD7235257.1"/>
    </source>
</evidence>
<dbReference type="PROSITE" id="PS00028">
    <property type="entry name" value="ZINC_FINGER_C2H2_1"/>
    <property type="match status" value="3"/>
</dbReference>
<evidence type="ECO:0000256" key="8">
    <source>
        <dbReference type="ARBA" id="ARBA00023125"/>
    </source>
</evidence>
<dbReference type="FunFam" id="3.30.160.60:FF:000534">
    <property type="entry name" value="zinc finger protein 674"/>
    <property type="match status" value="1"/>
</dbReference>
<keyword evidence="6" id="KW-0862">Zinc</keyword>
<dbReference type="FunFam" id="3.30.160.60:FF:001155">
    <property type="entry name" value="Zinc finger 30C"/>
    <property type="match status" value="1"/>
</dbReference>
<sequence length="191" mass="21848">MGNERRENVPTRTATEFPGKVEIRKISSRKREITPDPEKKAGNLTTDERTPSRAKPMLDHPETHTAEKPLSCSQCDARFSLKAHLVSHEKTHNKPFSCSYCKARFLNSRALKRHERRHTGEKPFSCAVCSAAFIRKDHLVEHRRVHTGEKPFSCSVCGARFARKPNLQRHEKTHAPKTSHSCSHCEHLDHV</sequence>
<name>A0A7R8WUM9_9CRUS</name>
<keyword evidence="8" id="KW-0238">DNA-binding</keyword>
<keyword evidence="4" id="KW-0677">Repeat</keyword>
<evidence type="ECO:0000256" key="1">
    <source>
        <dbReference type="ARBA" id="ARBA00004123"/>
    </source>
</evidence>
<gene>
    <name evidence="12" type="ORF">CTOB1V02_LOCUS13073</name>
</gene>
<evidence type="ECO:0000256" key="2">
    <source>
        <dbReference type="ARBA" id="ARBA00006991"/>
    </source>
</evidence>
<evidence type="ECO:0000256" key="6">
    <source>
        <dbReference type="ARBA" id="ARBA00022833"/>
    </source>
</evidence>
<dbReference type="GO" id="GO:0008270">
    <property type="term" value="F:zinc ion binding"/>
    <property type="evidence" value="ECO:0007669"/>
    <property type="project" value="UniProtKB-KW"/>
</dbReference>
<dbReference type="Pfam" id="PF13894">
    <property type="entry name" value="zf-C2H2_4"/>
    <property type="match status" value="1"/>
</dbReference>
<protein>
    <submittedName>
        <fullName evidence="12">Uncharacterized protein</fullName>
    </submittedName>
</protein>
<feature type="region of interest" description="Disordered" evidence="11">
    <location>
        <begin position="1"/>
        <end position="67"/>
    </location>
</feature>
<keyword evidence="7" id="KW-0805">Transcription regulation</keyword>
<dbReference type="GO" id="GO:0001228">
    <property type="term" value="F:DNA-binding transcription activator activity, RNA polymerase II-specific"/>
    <property type="evidence" value="ECO:0007669"/>
    <property type="project" value="TreeGrafter"/>
</dbReference>
<dbReference type="GO" id="GO:0000978">
    <property type="term" value="F:RNA polymerase II cis-regulatory region sequence-specific DNA binding"/>
    <property type="evidence" value="ECO:0007669"/>
    <property type="project" value="TreeGrafter"/>
</dbReference>
<dbReference type="PANTHER" id="PTHR24393">
    <property type="entry name" value="ZINC FINGER PROTEIN"/>
    <property type="match status" value="1"/>
</dbReference>
<dbReference type="SMART" id="SM00355">
    <property type="entry name" value="ZnF_C2H2"/>
    <property type="match status" value="4"/>
</dbReference>
<dbReference type="Pfam" id="PF00096">
    <property type="entry name" value="zf-C2H2"/>
    <property type="match status" value="3"/>
</dbReference>
<comment type="similarity">
    <text evidence="2">Belongs to the krueppel C2H2-type zinc-finger protein family.</text>
</comment>
<evidence type="ECO:0000256" key="7">
    <source>
        <dbReference type="ARBA" id="ARBA00023015"/>
    </source>
</evidence>
<feature type="compositionally biased region" description="Basic and acidic residues" evidence="11">
    <location>
        <begin position="19"/>
        <end position="67"/>
    </location>
</feature>
<dbReference type="EMBL" id="OB671932">
    <property type="protein sequence ID" value="CAD7235257.1"/>
    <property type="molecule type" value="Genomic_DNA"/>
</dbReference>